<protein>
    <submittedName>
        <fullName evidence="2">Uncharacterized protein</fullName>
    </submittedName>
</protein>
<evidence type="ECO:0000313" key="3">
    <source>
        <dbReference type="Proteomes" id="UP000479000"/>
    </source>
</evidence>
<evidence type="ECO:0000256" key="1">
    <source>
        <dbReference type="SAM" id="MobiDB-lite"/>
    </source>
</evidence>
<evidence type="ECO:0000313" key="2">
    <source>
        <dbReference type="EMBL" id="CAB0012169.1"/>
    </source>
</evidence>
<name>A0A6H5H426_9HEMI</name>
<feature type="compositionally biased region" description="Polar residues" evidence="1">
    <location>
        <begin position="92"/>
        <end position="101"/>
    </location>
</feature>
<feature type="compositionally biased region" description="Low complexity" evidence="1">
    <location>
        <begin position="77"/>
        <end position="91"/>
    </location>
</feature>
<feature type="non-terminal residue" evidence="2">
    <location>
        <position position="101"/>
    </location>
</feature>
<sequence length="101" mass="11209">MLNHAECEYTRMAHYYDLDTVLEQYAWFCMDPLVLHGPSEDDDSDTERNGLRTPPSTPVVEVVELASKSSLVRDPRAPSTSSSKSAPTSPRQPKSPTTESP</sequence>
<accession>A0A6H5H426</accession>
<dbReference type="Proteomes" id="UP000479000">
    <property type="component" value="Unassembled WGS sequence"/>
</dbReference>
<reference evidence="2 3" key="1">
    <citation type="submission" date="2020-02" db="EMBL/GenBank/DDBJ databases">
        <authorList>
            <person name="Ferguson B K."/>
        </authorList>
    </citation>
    <scope>NUCLEOTIDE SEQUENCE [LARGE SCALE GENOMIC DNA]</scope>
</reference>
<keyword evidence="3" id="KW-1185">Reference proteome</keyword>
<proteinExistence type="predicted"/>
<dbReference type="AlphaFoldDB" id="A0A6H5H426"/>
<dbReference type="EMBL" id="CADCXU010025053">
    <property type="protein sequence ID" value="CAB0012169.1"/>
    <property type="molecule type" value="Genomic_DNA"/>
</dbReference>
<feature type="region of interest" description="Disordered" evidence="1">
    <location>
        <begin position="36"/>
        <end position="101"/>
    </location>
</feature>
<gene>
    <name evidence="2" type="ORF">NTEN_LOCUS16951</name>
</gene>
<organism evidence="2 3">
    <name type="scientific">Nesidiocoris tenuis</name>
    <dbReference type="NCBI Taxonomy" id="355587"/>
    <lineage>
        <taxon>Eukaryota</taxon>
        <taxon>Metazoa</taxon>
        <taxon>Ecdysozoa</taxon>
        <taxon>Arthropoda</taxon>
        <taxon>Hexapoda</taxon>
        <taxon>Insecta</taxon>
        <taxon>Pterygota</taxon>
        <taxon>Neoptera</taxon>
        <taxon>Paraneoptera</taxon>
        <taxon>Hemiptera</taxon>
        <taxon>Heteroptera</taxon>
        <taxon>Panheteroptera</taxon>
        <taxon>Cimicomorpha</taxon>
        <taxon>Miridae</taxon>
        <taxon>Dicyphina</taxon>
        <taxon>Nesidiocoris</taxon>
    </lineage>
</organism>